<gene>
    <name evidence="1" type="ORF">PNV70_03210</name>
</gene>
<dbReference type="RefSeq" id="WP_117940006.1">
    <property type="nucleotide sequence ID" value="NZ_DAWBKL010000070.1"/>
</dbReference>
<accession>A0AAW6E1H7</accession>
<dbReference type="AlphaFoldDB" id="A0AAW6E1H7"/>
<protein>
    <recommendedName>
        <fullName evidence="3">Tail protein</fullName>
    </recommendedName>
</protein>
<evidence type="ECO:0008006" key="3">
    <source>
        <dbReference type="Google" id="ProtNLM"/>
    </source>
</evidence>
<dbReference type="EMBL" id="JAQMLS010000002">
    <property type="protein sequence ID" value="MDB8741075.1"/>
    <property type="molecule type" value="Genomic_DNA"/>
</dbReference>
<comment type="caution">
    <text evidence="1">The sequence shown here is derived from an EMBL/GenBank/DDBJ whole genome shotgun (WGS) entry which is preliminary data.</text>
</comment>
<evidence type="ECO:0000313" key="1">
    <source>
        <dbReference type="EMBL" id="MDB8741075.1"/>
    </source>
</evidence>
<evidence type="ECO:0000313" key="2">
    <source>
        <dbReference type="Proteomes" id="UP001211421"/>
    </source>
</evidence>
<organism evidence="1 2">
    <name type="scientific">Ruminococcus bicirculans</name>
    <name type="common">ex Wegman et al. 2014</name>
    <dbReference type="NCBI Taxonomy" id="1160721"/>
    <lineage>
        <taxon>Bacteria</taxon>
        <taxon>Bacillati</taxon>
        <taxon>Bacillota</taxon>
        <taxon>Clostridia</taxon>
        <taxon>Eubacteriales</taxon>
        <taxon>Oscillospiraceae</taxon>
        <taxon>Ruminococcus</taxon>
    </lineage>
</organism>
<proteinExistence type="predicted"/>
<sequence>MAIQINGFTITSLEKIHGYDRVSGVCEFLLDELKSAKIANTEDTTDITGKGDRVLKQIKKNKSTTVSGESALISGGLLAAQTGSYEEVGDVNIRFPDVIKVEDTTSCKTKFTALGAVGAEIIDLRVMAPNGALLPIHYTQSTGEADATHFKYEAATKTLTLPTDTTNISVGTSIVVFYDFKTTGSRVINKSDVFGKTLYVAVDCLATDVCDNEYKCQFIIPRAQFSGTFDIDMGGDQTIQAFEATTLVDTCQGTANGELFEFIVYQDPED</sequence>
<dbReference type="Proteomes" id="UP001211421">
    <property type="component" value="Unassembled WGS sequence"/>
</dbReference>
<reference evidence="1" key="1">
    <citation type="submission" date="2023-01" db="EMBL/GenBank/DDBJ databases">
        <title>Human gut microbiome strain richness.</title>
        <authorList>
            <person name="Chen-Liaw A."/>
        </authorList>
    </citation>
    <scope>NUCLEOTIDE SEQUENCE</scope>
    <source>
        <strain evidence="1">D59st1_B8_D59t2_181005</strain>
    </source>
</reference>
<name>A0AAW6E1H7_9FIRM</name>